<reference evidence="10" key="2">
    <citation type="submission" date="2022-10" db="EMBL/GenBank/DDBJ databases">
        <authorList>
            <consortium name="ENA_rothamsted_submissions"/>
            <consortium name="culmorum"/>
            <person name="King R."/>
        </authorList>
    </citation>
    <scope>NUCLEOTIDE SEQUENCE</scope>
</reference>
<dbReference type="GO" id="GO:0003735">
    <property type="term" value="F:structural constituent of ribosome"/>
    <property type="evidence" value="ECO:0007669"/>
    <property type="project" value="InterPro"/>
</dbReference>
<dbReference type="GO" id="GO:0005743">
    <property type="term" value="C:mitochondrial inner membrane"/>
    <property type="evidence" value="ECO:0007669"/>
    <property type="project" value="UniProtKB-ARBA"/>
</dbReference>
<evidence type="ECO:0000256" key="4">
    <source>
        <dbReference type="ARBA" id="ARBA00022980"/>
    </source>
</evidence>
<dbReference type="GO" id="GO:0003723">
    <property type="term" value="F:RNA binding"/>
    <property type="evidence" value="ECO:0007669"/>
    <property type="project" value="TreeGrafter"/>
</dbReference>
<protein>
    <recommendedName>
        <fullName evidence="7">Small ribosomal subunit protein uS9m</fullName>
    </recommendedName>
    <alternativeName>
        <fullName evidence="8">28S ribosomal protein S9, mitochondrial</fullName>
    </alternativeName>
</protein>
<evidence type="ECO:0000256" key="9">
    <source>
        <dbReference type="SAM" id="MobiDB-lite"/>
    </source>
</evidence>
<evidence type="ECO:0000256" key="2">
    <source>
        <dbReference type="ARBA" id="ARBA00005251"/>
    </source>
</evidence>
<name>A0A9N9RS98_9DIPT</name>
<comment type="similarity">
    <text evidence="2">Belongs to the universal ribosomal protein uS9 family.</text>
</comment>
<dbReference type="AlphaFoldDB" id="A0A9N9RS98"/>
<evidence type="ECO:0000256" key="6">
    <source>
        <dbReference type="ARBA" id="ARBA00023274"/>
    </source>
</evidence>
<dbReference type="FunFam" id="3.30.230.10:FF:000035">
    <property type="entry name" value="28S ribosomal protein S9, mitochondrial"/>
    <property type="match status" value="1"/>
</dbReference>
<feature type="compositionally biased region" description="Basic and acidic residues" evidence="9">
    <location>
        <begin position="366"/>
        <end position="377"/>
    </location>
</feature>
<dbReference type="InterPro" id="IPR014721">
    <property type="entry name" value="Ribsml_uS5_D2-typ_fold_subgr"/>
</dbReference>
<dbReference type="Pfam" id="PF00380">
    <property type="entry name" value="Ribosomal_S9"/>
    <property type="match status" value="1"/>
</dbReference>
<dbReference type="OrthoDB" id="10254627at2759"/>
<evidence type="ECO:0000256" key="8">
    <source>
        <dbReference type="ARBA" id="ARBA00076042"/>
    </source>
</evidence>
<keyword evidence="5" id="KW-0496">Mitochondrion</keyword>
<dbReference type="PANTHER" id="PTHR21569:SF1">
    <property type="entry name" value="SMALL RIBOSOMAL SUBUNIT PROTEIN US9M"/>
    <property type="match status" value="1"/>
</dbReference>
<sequence>MLLKSTLKLLNNPVNRLLINRINSFNYGTVTSSINLDFLKRDKTSKAMKAYLERAQQHDEFMKTQNEEFKIGKRHLANMMGEDPVIYEDQEKIDEAISYLMPSALYDKRARPMMKPPEKIFPERKAAEFDETGRAHHFLFYTSKPNFFQLLYDAVEHLNGLNKFEDNMTRQQKSVDPALRLELSGSEWINQDQLELKLVENIQPVEYRYFVNVMNRLIEHPYSFRVKDFIDIYRRPLMNQTIILDIPKPHIDKDGKSFITVYECLRKKARGDVTVRFPGSGKILINGQDVTYFEYDQSREQILFPLIFTEMLDKVDIEANVEGGGPSGQAGAIRWGIAMGLRSFVDADVVEKMRYAGLLQRDYRRRERKKPGQEGARRKFTWKKR</sequence>
<dbReference type="InterPro" id="IPR000754">
    <property type="entry name" value="Ribosomal_uS9"/>
</dbReference>
<reference evidence="10" key="1">
    <citation type="submission" date="2022-01" db="EMBL/GenBank/DDBJ databases">
        <authorList>
            <person name="King R."/>
        </authorList>
    </citation>
    <scope>NUCLEOTIDE SEQUENCE</scope>
</reference>
<dbReference type="EMBL" id="OU895878">
    <property type="protein sequence ID" value="CAG9803925.1"/>
    <property type="molecule type" value="Genomic_DNA"/>
</dbReference>
<evidence type="ECO:0000313" key="10">
    <source>
        <dbReference type="EMBL" id="CAG9803925.1"/>
    </source>
</evidence>
<dbReference type="PANTHER" id="PTHR21569">
    <property type="entry name" value="RIBOSOMAL PROTEIN S9"/>
    <property type="match status" value="1"/>
</dbReference>
<feature type="region of interest" description="Disordered" evidence="9">
    <location>
        <begin position="366"/>
        <end position="385"/>
    </location>
</feature>
<gene>
    <name evidence="10" type="ORF">CHIRRI_LOCUS6820</name>
</gene>
<keyword evidence="4" id="KW-0689">Ribosomal protein</keyword>
<organism evidence="10 11">
    <name type="scientific">Chironomus riparius</name>
    <dbReference type="NCBI Taxonomy" id="315576"/>
    <lineage>
        <taxon>Eukaryota</taxon>
        <taxon>Metazoa</taxon>
        <taxon>Ecdysozoa</taxon>
        <taxon>Arthropoda</taxon>
        <taxon>Hexapoda</taxon>
        <taxon>Insecta</taxon>
        <taxon>Pterygota</taxon>
        <taxon>Neoptera</taxon>
        <taxon>Endopterygota</taxon>
        <taxon>Diptera</taxon>
        <taxon>Nematocera</taxon>
        <taxon>Chironomoidea</taxon>
        <taxon>Chironomidae</taxon>
        <taxon>Chironominae</taxon>
        <taxon>Chironomus</taxon>
    </lineage>
</organism>
<proteinExistence type="inferred from homology"/>
<dbReference type="Gene3D" id="3.30.230.10">
    <property type="match status" value="1"/>
</dbReference>
<evidence type="ECO:0000256" key="7">
    <source>
        <dbReference type="ARBA" id="ARBA00039318"/>
    </source>
</evidence>
<accession>A0A9N9RS98</accession>
<dbReference type="GO" id="GO:0006412">
    <property type="term" value="P:translation"/>
    <property type="evidence" value="ECO:0007669"/>
    <property type="project" value="InterPro"/>
</dbReference>
<evidence type="ECO:0000256" key="1">
    <source>
        <dbReference type="ARBA" id="ARBA00004173"/>
    </source>
</evidence>
<dbReference type="InterPro" id="IPR020568">
    <property type="entry name" value="Ribosomal_Su5_D2-typ_SF"/>
</dbReference>
<evidence type="ECO:0000313" key="11">
    <source>
        <dbReference type="Proteomes" id="UP001153620"/>
    </source>
</evidence>
<evidence type="ECO:0000256" key="5">
    <source>
        <dbReference type="ARBA" id="ARBA00023128"/>
    </source>
</evidence>
<keyword evidence="3" id="KW-0809">Transit peptide</keyword>
<keyword evidence="6" id="KW-0687">Ribonucleoprotein</keyword>
<keyword evidence="11" id="KW-1185">Reference proteome</keyword>
<dbReference type="Proteomes" id="UP001153620">
    <property type="component" value="Chromosome 2"/>
</dbReference>
<comment type="subcellular location">
    <subcellularLocation>
        <location evidence="1">Mitochondrion</location>
    </subcellularLocation>
</comment>
<dbReference type="SUPFAM" id="SSF54211">
    <property type="entry name" value="Ribosomal protein S5 domain 2-like"/>
    <property type="match status" value="1"/>
</dbReference>
<evidence type="ECO:0000256" key="3">
    <source>
        <dbReference type="ARBA" id="ARBA00022946"/>
    </source>
</evidence>
<dbReference type="GO" id="GO:0005763">
    <property type="term" value="C:mitochondrial small ribosomal subunit"/>
    <property type="evidence" value="ECO:0007669"/>
    <property type="project" value="TreeGrafter"/>
</dbReference>